<accession>X8A072</accession>
<protein>
    <recommendedName>
        <fullName evidence="2">Type VII secretion system protein EccE domain-containing protein</fullName>
    </recommendedName>
</protein>
<name>X8A072_MYCXE</name>
<dbReference type="EMBL" id="JAOB01000063">
    <property type="protein sequence ID" value="EUA24924.1"/>
    <property type="molecule type" value="Genomic_DNA"/>
</dbReference>
<sequence>MLRIALVDNLAAIARRGSDADAPRRTAAAACLRVADALRHRYRRPATAAHIVAANAVLHADAPSPTTGHTWKVRQFHRHLLRRPRAHQRRRRTVVDLAGVRDTTTLVRLTRTSAGTQIAALVRYRTTTGRRRPVSRLGPLYGVQQAMWRQFRVGYVRPWPDPVAPLADHDPAIAFARPADDRVRRRPTRKSDRPPAAGRAITVLCQTSLLLRQLALRATLHRPLIVVADDAQRWSPIVASAHRKTRRGGARRRPRGRDFGHRRPMPAGGARGDGADQRRQPRRRRRARRRRRPVHVHPQDPLRPVSAGAAVPPT</sequence>
<evidence type="ECO:0000256" key="1">
    <source>
        <dbReference type="SAM" id="MobiDB-lite"/>
    </source>
</evidence>
<dbReference type="Pfam" id="PF11203">
    <property type="entry name" value="EccE"/>
    <property type="match status" value="1"/>
</dbReference>
<comment type="caution">
    <text evidence="3">The sequence shown here is derived from an EMBL/GenBank/DDBJ whole genome shotgun (WGS) entry which is preliminary data.</text>
</comment>
<gene>
    <name evidence="3" type="ORF">I553_3807</name>
</gene>
<organism evidence="3">
    <name type="scientific">Mycobacterium xenopi 4042</name>
    <dbReference type="NCBI Taxonomy" id="1299334"/>
    <lineage>
        <taxon>Bacteria</taxon>
        <taxon>Bacillati</taxon>
        <taxon>Actinomycetota</taxon>
        <taxon>Actinomycetes</taxon>
        <taxon>Mycobacteriales</taxon>
        <taxon>Mycobacteriaceae</taxon>
        <taxon>Mycobacterium</taxon>
    </lineage>
</organism>
<proteinExistence type="predicted"/>
<dbReference type="AlphaFoldDB" id="X8A072"/>
<feature type="domain" description="Type VII secretion system protein EccE" evidence="2">
    <location>
        <begin position="2"/>
        <end position="75"/>
    </location>
</feature>
<feature type="compositionally biased region" description="Basic residues" evidence="1">
    <location>
        <begin position="280"/>
        <end position="295"/>
    </location>
</feature>
<reference evidence="3" key="1">
    <citation type="submission" date="2014-01" db="EMBL/GenBank/DDBJ databases">
        <authorList>
            <person name="Brown-Elliot B."/>
            <person name="Wallace R."/>
            <person name="Lenaerts A."/>
            <person name="Ordway D."/>
            <person name="DeGroote M.A."/>
            <person name="Parker T."/>
            <person name="Sizemore C."/>
            <person name="Tallon L.J."/>
            <person name="Sadzewicz L.K."/>
            <person name="Sengamalay N."/>
            <person name="Fraser C.M."/>
            <person name="Hine E."/>
            <person name="Shefchek K.A."/>
            <person name="Das S.P."/>
            <person name="Tettelin H."/>
        </authorList>
    </citation>
    <scope>NUCLEOTIDE SEQUENCE [LARGE SCALE GENOMIC DNA]</scope>
    <source>
        <strain evidence="3">4042</strain>
    </source>
</reference>
<evidence type="ECO:0000259" key="2">
    <source>
        <dbReference type="Pfam" id="PF11203"/>
    </source>
</evidence>
<feature type="region of interest" description="Disordered" evidence="1">
    <location>
        <begin position="177"/>
        <end position="197"/>
    </location>
</feature>
<dbReference type="InterPro" id="IPR050051">
    <property type="entry name" value="EccE_dom"/>
</dbReference>
<feature type="non-terminal residue" evidence="3">
    <location>
        <position position="314"/>
    </location>
</feature>
<evidence type="ECO:0000313" key="3">
    <source>
        <dbReference type="EMBL" id="EUA24924.1"/>
    </source>
</evidence>
<feature type="compositionally biased region" description="Basic residues" evidence="1">
    <location>
        <begin position="241"/>
        <end position="255"/>
    </location>
</feature>
<feature type="compositionally biased region" description="Basic and acidic residues" evidence="1">
    <location>
        <begin position="178"/>
        <end position="193"/>
    </location>
</feature>
<feature type="region of interest" description="Disordered" evidence="1">
    <location>
        <begin position="238"/>
        <end position="314"/>
    </location>
</feature>